<dbReference type="GO" id="GO:0000139">
    <property type="term" value="C:Golgi membrane"/>
    <property type="evidence" value="ECO:0007669"/>
    <property type="project" value="TreeGrafter"/>
</dbReference>
<evidence type="ECO:0000256" key="1">
    <source>
        <dbReference type="ARBA" id="ARBA00004370"/>
    </source>
</evidence>
<evidence type="ECO:0000256" key="3">
    <source>
        <dbReference type="ARBA" id="ARBA00022692"/>
    </source>
</evidence>
<dbReference type="OMA" id="VQTVMRM"/>
<dbReference type="GO" id="GO:0030134">
    <property type="term" value="C:COPII-coated ER to Golgi transport vesicle"/>
    <property type="evidence" value="ECO:0007669"/>
    <property type="project" value="TreeGrafter"/>
</dbReference>
<sequence>MAFTLGQLLYAIVLFINGVAILHEERFLARIGWSTRNADGFVPQTDPQSLKTRLVTLIAAIRTLLRLPLILANVLIITYEIILG</sequence>
<keyword evidence="4" id="KW-0653">Protein transport</keyword>
<feature type="transmembrane region" description="Helical" evidence="8">
    <location>
        <begin position="63"/>
        <end position="82"/>
    </location>
</feature>
<dbReference type="PANTHER" id="PTHR15858">
    <property type="entry name" value="IMMEDIATE EARLY RESPONSE 3-INTERACTING PROTEIN 1"/>
    <property type="match status" value="1"/>
</dbReference>
<reference evidence="9 10" key="1">
    <citation type="journal article" date="2015" name="Genome Biol. Evol.">
        <title>Phylogenomic analyses indicate that early fungi evolved digesting cell walls of algal ancestors of land plants.</title>
        <authorList>
            <person name="Chang Y."/>
            <person name="Wang S."/>
            <person name="Sekimoto S."/>
            <person name="Aerts A.L."/>
            <person name="Choi C."/>
            <person name="Clum A."/>
            <person name="LaButti K.M."/>
            <person name="Lindquist E.A."/>
            <person name="Yee Ngan C."/>
            <person name="Ohm R.A."/>
            <person name="Salamov A.A."/>
            <person name="Grigoriev I.V."/>
            <person name="Spatafora J.W."/>
            <person name="Berbee M.L."/>
        </authorList>
    </citation>
    <scope>NUCLEOTIDE SEQUENCE [LARGE SCALE GENOMIC DNA]</scope>
    <source>
        <strain evidence="9 10">JEL478</strain>
    </source>
</reference>
<name>A0A139AUE6_GONPJ</name>
<gene>
    <name evidence="9" type="ORF">M427DRAFT_52002</name>
</gene>
<proteinExistence type="inferred from homology"/>
<evidence type="ECO:0000256" key="4">
    <source>
        <dbReference type="ARBA" id="ARBA00022927"/>
    </source>
</evidence>
<dbReference type="EMBL" id="KQ965735">
    <property type="protein sequence ID" value="KXS20360.1"/>
    <property type="molecule type" value="Genomic_DNA"/>
</dbReference>
<evidence type="ECO:0000256" key="6">
    <source>
        <dbReference type="ARBA" id="ARBA00023136"/>
    </source>
</evidence>
<dbReference type="OrthoDB" id="15356at2759"/>
<evidence type="ECO:0000256" key="7">
    <source>
        <dbReference type="ARBA" id="ARBA00024203"/>
    </source>
</evidence>
<dbReference type="PANTHER" id="PTHR15858:SF0">
    <property type="entry name" value="IMMEDIATE EARLY RESPONSE 3-INTERACTING PROTEIN 1"/>
    <property type="match status" value="1"/>
</dbReference>
<protein>
    <submittedName>
        <fullName evidence="9">Yos1-like protein</fullName>
    </submittedName>
</protein>
<evidence type="ECO:0000256" key="5">
    <source>
        <dbReference type="ARBA" id="ARBA00022989"/>
    </source>
</evidence>
<dbReference type="GO" id="GO:0015031">
    <property type="term" value="P:protein transport"/>
    <property type="evidence" value="ECO:0007669"/>
    <property type="project" value="UniProtKB-KW"/>
</dbReference>
<evidence type="ECO:0000313" key="9">
    <source>
        <dbReference type="EMBL" id="KXS20360.1"/>
    </source>
</evidence>
<dbReference type="GO" id="GO:0005789">
    <property type="term" value="C:endoplasmic reticulum membrane"/>
    <property type="evidence" value="ECO:0007669"/>
    <property type="project" value="TreeGrafter"/>
</dbReference>
<comment type="subcellular location">
    <subcellularLocation>
        <location evidence="1">Membrane</location>
    </subcellularLocation>
</comment>
<evidence type="ECO:0000256" key="8">
    <source>
        <dbReference type="SAM" id="Phobius"/>
    </source>
</evidence>
<dbReference type="AlphaFoldDB" id="A0A139AUE6"/>
<keyword evidence="2" id="KW-0813">Transport</keyword>
<dbReference type="GO" id="GO:0006888">
    <property type="term" value="P:endoplasmic reticulum to Golgi vesicle-mediated transport"/>
    <property type="evidence" value="ECO:0007669"/>
    <property type="project" value="TreeGrafter"/>
</dbReference>
<keyword evidence="5 8" id="KW-1133">Transmembrane helix</keyword>
<keyword evidence="10" id="KW-1185">Reference proteome</keyword>
<comment type="similarity">
    <text evidence="7">Belongs to the YOS1 family.</text>
</comment>
<dbReference type="InterPro" id="IPR013880">
    <property type="entry name" value="Yos1"/>
</dbReference>
<organism evidence="9 10">
    <name type="scientific">Gonapodya prolifera (strain JEL478)</name>
    <name type="common">Monoblepharis prolifera</name>
    <dbReference type="NCBI Taxonomy" id="1344416"/>
    <lineage>
        <taxon>Eukaryota</taxon>
        <taxon>Fungi</taxon>
        <taxon>Fungi incertae sedis</taxon>
        <taxon>Chytridiomycota</taxon>
        <taxon>Chytridiomycota incertae sedis</taxon>
        <taxon>Monoblepharidomycetes</taxon>
        <taxon>Monoblepharidales</taxon>
        <taxon>Gonapodyaceae</taxon>
        <taxon>Gonapodya</taxon>
    </lineage>
</organism>
<dbReference type="Pfam" id="PF08571">
    <property type="entry name" value="Yos1"/>
    <property type="match status" value="1"/>
</dbReference>
<dbReference type="STRING" id="1344416.A0A139AUE6"/>
<accession>A0A139AUE6</accession>
<evidence type="ECO:0000256" key="2">
    <source>
        <dbReference type="ARBA" id="ARBA00022448"/>
    </source>
</evidence>
<evidence type="ECO:0000313" key="10">
    <source>
        <dbReference type="Proteomes" id="UP000070544"/>
    </source>
</evidence>
<keyword evidence="6 8" id="KW-0472">Membrane</keyword>
<dbReference type="Proteomes" id="UP000070544">
    <property type="component" value="Unassembled WGS sequence"/>
</dbReference>
<feature type="transmembrane region" description="Helical" evidence="8">
    <location>
        <begin position="6"/>
        <end position="23"/>
    </location>
</feature>
<keyword evidence="3 8" id="KW-0812">Transmembrane</keyword>